<dbReference type="EMBL" id="BMAW01018540">
    <property type="protein sequence ID" value="GFT58825.1"/>
    <property type="molecule type" value="Genomic_DNA"/>
</dbReference>
<evidence type="ECO:0000313" key="4">
    <source>
        <dbReference type="Proteomes" id="UP000887013"/>
    </source>
</evidence>
<comment type="caution">
    <text evidence="3">The sequence shown here is derived from an EMBL/GenBank/DDBJ whole genome shotgun (WGS) entry which is preliminary data.</text>
</comment>
<evidence type="ECO:0000313" key="2">
    <source>
        <dbReference type="EMBL" id="GFT58825.1"/>
    </source>
</evidence>
<name>A0A8X6PJ78_NEPPI</name>
<dbReference type="Proteomes" id="UP000887013">
    <property type="component" value="Unassembled WGS sequence"/>
</dbReference>
<feature type="non-terminal residue" evidence="3">
    <location>
        <position position="1"/>
    </location>
</feature>
<gene>
    <name evidence="2" type="ORF">NPIL_121341</name>
    <name evidence="3" type="ORF">NPIL_171461</name>
    <name evidence="1" type="ORF">NPIL_480101</name>
</gene>
<proteinExistence type="predicted"/>
<accession>A0A8X6PJ78</accession>
<evidence type="ECO:0000313" key="1">
    <source>
        <dbReference type="EMBL" id="GFS40258.1"/>
    </source>
</evidence>
<keyword evidence="4" id="KW-1185">Reference proteome</keyword>
<organism evidence="3 4">
    <name type="scientific">Nephila pilipes</name>
    <name type="common">Giant wood spider</name>
    <name type="synonym">Nephila maculata</name>
    <dbReference type="NCBI Taxonomy" id="299642"/>
    <lineage>
        <taxon>Eukaryota</taxon>
        <taxon>Metazoa</taxon>
        <taxon>Ecdysozoa</taxon>
        <taxon>Arthropoda</taxon>
        <taxon>Chelicerata</taxon>
        <taxon>Arachnida</taxon>
        <taxon>Araneae</taxon>
        <taxon>Araneomorphae</taxon>
        <taxon>Entelegynae</taxon>
        <taxon>Araneoidea</taxon>
        <taxon>Nephilidae</taxon>
        <taxon>Nephila</taxon>
    </lineage>
</organism>
<reference evidence="3" key="1">
    <citation type="submission" date="2020-08" db="EMBL/GenBank/DDBJ databases">
        <title>Multicomponent nature underlies the extraordinary mechanical properties of spider dragline silk.</title>
        <authorList>
            <person name="Kono N."/>
            <person name="Nakamura H."/>
            <person name="Mori M."/>
            <person name="Yoshida Y."/>
            <person name="Ohtoshi R."/>
            <person name="Malay A.D."/>
            <person name="Moran D.A.P."/>
            <person name="Tomita M."/>
            <person name="Numata K."/>
            <person name="Arakawa K."/>
        </authorList>
    </citation>
    <scope>NUCLEOTIDE SEQUENCE</scope>
</reference>
<dbReference type="EMBL" id="BMAW01043608">
    <property type="protein sequence ID" value="GFS40258.1"/>
    <property type="molecule type" value="Genomic_DNA"/>
</dbReference>
<evidence type="ECO:0000313" key="3">
    <source>
        <dbReference type="EMBL" id="GFT67729.1"/>
    </source>
</evidence>
<dbReference type="AlphaFoldDB" id="A0A8X6PJ78"/>
<protein>
    <submittedName>
        <fullName evidence="3">Uncharacterized protein</fullName>
    </submittedName>
</protein>
<sequence>IFARSTYEEQLLAVRSGPQEMHWRIVWDDGDENLPHAHHQQL</sequence>
<dbReference type="EMBL" id="BMAW01115802">
    <property type="protein sequence ID" value="GFT67729.1"/>
    <property type="molecule type" value="Genomic_DNA"/>
</dbReference>